<evidence type="ECO:0000256" key="1">
    <source>
        <dbReference type="SAM" id="MobiDB-lite"/>
    </source>
</evidence>
<reference evidence="2 3" key="1">
    <citation type="journal article" date="2016" name="Sci. Rep.">
        <title>Peltaster fructicola genome reveals evolution from an invasive phytopathogen to an ectophytic parasite.</title>
        <authorList>
            <person name="Xu C."/>
            <person name="Chen H."/>
            <person name="Gleason M.L."/>
            <person name="Xu J.R."/>
            <person name="Liu H."/>
            <person name="Zhang R."/>
            <person name="Sun G."/>
        </authorList>
    </citation>
    <scope>NUCLEOTIDE SEQUENCE [LARGE SCALE GENOMIC DNA]</scope>
    <source>
        <strain evidence="2 3">LNHT1506</strain>
    </source>
</reference>
<dbReference type="Proteomes" id="UP000503462">
    <property type="component" value="Chromosome 5"/>
</dbReference>
<evidence type="ECO:0000313" key="2">
    <source>
        <dbReference type="EMBL" id="QIX02352.1"/>
    </source>
</evidence>
<feature type="compositionally biased region" description="Polar residues" evidence="1">
    <location>
        <begin position="455"/>
        <end position="471"/>
    </location>
</feature>
<feature type="region of interest" description="Disordered" evidence="1">
    <location>
        <begin position="991"/>
        <end position="1034"/>
    </location>
</feature>
<proteinExistence type="predicted"/>
<feature type="compositionally biased region" description="Acidic residues" evidence="1">
    <location>
        <begin position="1005"/>
        <end position="1019"/>
    </location>
</feature>
<feature type="compositionally biased region" description="Basic and acidic residues" evidence="1">
    <location>
        <begin position="116"/>
        <end position="133"/>
    </location>
</feature>
<feature type="compositionally biased region" description="Low complexity" evidence="1">
    <location>
        <begin position="486"/>
        <end position="496"/>
    </location>
</feature>
<feature type="region of interest" description="Disordered" evidence="1">
    <location>
        <begin position="205"/>
        <end position="261"/>
    </location>
</feature>
<feature type="compositionally biased region" description="Low complexity" evidence="1">
    <location>
        <begin position="61"/>
        <end position="76"/>
    </location>
</feature>
<sequence length="1034" mass="112748">MRTVPTLCASSAGIATSALGLSLVTDGHRRERPHRPPSSYIQTHSRDMSLTTTTIFTFSAANSSPSSLPSYTYATPEQQQRRSAAVGSAPPHYNNNSSNPRLIRSVSENAYQVLRSGEREPRASLPGEERIISGEHSPIQAPQRRKWLRRLSSSMSSSRESSRPPTSRPGSAAVSHSNGSVAYSNAGSTVPIFSTTQALPPNKLVKRSSSVHDVKSSPSSRLPLPTFRRPATSHQRSSMQFEQHSDLTQNDHTTDDTMSDGSRDTHWKLYFTSKVAQDQHASQRRRSSSIPNPIRRIYPDRRYRPTLVSGRELTVQGEVEYDDGLSSTGSSMVDLAVDFGSSVASSPMLMTAPSFEQAPTAKRSFSIGDLLATGPQPLWRSTSNRAKAMRRSRRNVSSTSQTDMGGIVSAAPDSDRPTKRRGLTPAARSLYSSSSAMTNLSGSTTPQEANPVAAHQSSDMFNDQSRSSSAEQRVAAQPAQSHKSTRLSTTTSELTSGADSDSEYRSFGDTNTDYQSDTIFDSIPTRTTRSSSGRRGPPIDTIFDETPPSFSSGRSTKLKDFLSQDSFPVADNSHRYSTIEEEESESTPVRSTREKSITSSPTARGGSRSIFSSSPPMMREMPDPDDIDWDADDMGDVSAAFASHSITTPSQQCLPLRFALASQATDSTPQRLNGLTDRATIFDWSEAQPSPSHNQSPPRPRTVHGKKDPENRGSRPTTRRPVSGMHARSHSVPTVPDVDGKRNTTANKFGTWGVGSKAVTEDWNEDFDFEESPTAPESSAAAEKRIDSGKDFMVPRSIREQQQNVVANIGLLREWGLLIEELKELRIRAAANNMLAGPFASAWEEVDAMIELADQETEEHTLAPRRSPPSSPGFDFSAFEEPVPELPPNMGLGPSARLSEQATHVPHSITVVEPVAPATPNRPRKDSEAVARSVIEALRTRRTASGPDALQPVPTTRKVPFDTATLRHIVPYVNALKRKVKDALRETEGLYKSPSTARHAHPLEDSDNEGFGDEFDESELVYTPGAFPSGGGVL</sequence>
<feature type="compositionally biased region" description="Polar residues" evidence="1">
    <location>
        <begin position="93"/>
        <end position="110"/>
    </location>
</feature>
<feature type="region of interest" description="Disordered" evidence="1">
    <location>
        <begin position="61"/>
        <end position="179"/>
    </location>
</feature>
<feature type="compositionally biased region" description="Polar residues" evidence="1">
    <location>
        <begin position="687"/>
        <end position="696"/>
    </location>
</feature>
<gene>
    <name evidence="2" type="ORF">AMS68_007869</name>
</gene>
<dbReference type="AlphaFoldDB" id="A0A6H0Y5N5"/>
<feature type="compositionally biased region" description="Polar residues" evidence="1">
    <location>
        <begin position="232"/>
        <end position="251"/>
    </location>
</feature>
<feature type="compositionally biased region" description="Low complexity" evidence="1">
    <location>
        <begin position="522"/>
        <end position="539"/>
    </location>
</feature>
<feature type="compositionally biased region" description="Polar residues" evidence="1">
    <location>
        <begin position="430"/>
        <end position="448"/>
    </location>
</feature>
<feature type="compositionally biased region" description="Polar residues" evidence="1">
    <location>
        <begin position="508"/>
        <end position="519"/>
    </location>
</feature>
<name>A0A6H0Y5N5_9PEZI</name>
<dbReference type="EMBL" id="CP051143">
    <property type="protein sequence ID" value="QIX02352.1"/>
    <property type="molecule type" value="Genomic_DNA"/>
</dbReference>
<organism evidence="2 3">
    <name type="scientific">Peltaster fructicola</name>
    <dbReference type="NCBI Taxonomy" id="286661"/>
    <lineage>
        <taxon>Eukaryota</taxon>
        <taxon>Fungi</taxon>
        <taxon>Dikarya</taxon>
        <taxon>Ascomycota</taxon>
        <taxon>Pezizomycotina</taxon>
        <taxon>Dothideomycetes</taxon>
        <taxon>Dothideomycetes incertae sedis</taxon>
        <taxon>Peltaster</taxon>
    </lineage>
</organism>
<feature type="compositionally biased region" description="Low complexity" evidence="1">
    <location>
        <begin position="150"/>
        <end position="171"/>
    </location>
</feature>
<protein>
    <submittedName>
        <fullName evidence="2">Uncharacterized protein</fullName>
    </submittedName>
</protein>
<feature type="region of interest" description="Disordered" evidence="1">
    <location>
        <begin position="685"/>
        <end position="752"/>
    </location>
</feature>
<keyword evidence="3" id="KW-1185">Reference proteome</keyword>
<dbReference type="OrthoDB" id="5346713at2759"/>
<feature type="region of interest" description="Disordered" evidence="1">
    <location>
        <begin position="372"/>
        <end position="556"/>
    </location>
</feature>
<evidence type="ECO:0000313" key="3">
    <source>
        <dbReference type="Proteomes" id="UP000503462"/>
    </source>
</evidence>
<accession>A0A6H0Y5N5</accession>
<feature type="region of interest" description="Disordered" evidence="1">
    <location>
        <begin position="572"/>
        <end position="623"/>
    </location>
</feature>